<evidence type="ECO:0000313" key="3">
    <source>
        <dbReference type="Proteomes" id="UP001152523"/>
    </source>
</evidence>
<dbReference type="Proteomes" id="UP001152523">
    <property type="component" value="Unassembled WGS sequence"/>
</dbReference>
<dbReference type="EMBL" id="CAMAPF010000055">
    <property type="protein sequence ID" value="CAH9085915.1"/>
    <property type="molecule type" value="Genomic_DNA"/>
</dbReference>
<feature type="region of interest" description="Disordered" evidence="1">
    <location>
        <begin position="508"/>
        <end position="551"/>
    </location>
</feature>
<organism evidence="2 3">
    <name type="scientific">Cuscuta epithymum</name>
    <dbReference type="NCBI Taxonomy" id="186058"/>
    <lineage>
        <taxon>Eukaryota</taxon>
        <taxon>Viridiplantae</taxon>
        <taxon>Streptophyta</taxon>
        <taxon>Embryophyta</taxon>
        <taxon>Tracheophyta</taxon>
        <taxon>Spermatophyta</taxon>
        <taxon>Magnoliopsida</taxon>
        <taxon>eudicotyledons</taxon>
        <taxon>Gunneridae</taxon>
        <taxon>Pentapetalae</taxon>
        <taxon>asterids</taxon>
        <taxon>lamiids</taxon>
        <taxon>Solanales</taxon>
        <taxon>Convolvulaceae</taxon>
        <taxon>Cuscuteae</taxon>
        <taxon>Cuscuta</taxon>
        <taxon>Cuscuta subgen. Cuscuta</taxon>
    </lineage>
</organism>
<evidence type="ECO:0000256" key="1">
    <source>
        <dbReference type="SAM" id="MobiDB-lite"/>
    </source>
</evidence>
<feature type="compositionally biased region" description="Acidic residues" evidence="1">
    <location>
        <begin position="524"/>
        <end position="537"/>
    </location>
</feature>
<name>A0AAV0CZ71_9ASTE</name>
<protein>
    <submittedName>
        <fullName evidence="2">Uncharacterized protein</fullName>
    </submittedName>
</protein>
<proteinExistence type="predicted"/>
<evidence type="ECO:0000313" key="2">
    <source>
        <dbReference type="EMBL" id="CAH9085915.1"/>
    </source>
</evidence>
<reference evidence="2" key="1">
    <citation type="submission" date="2022-07" db="EMBL/GenBank/DDBJ databases">
        <authorList>
            <person name="Macas J."/>
            <person name="Novak P."/>
            <person name="Neumann P."/>
        </authorList>
    </citation>
    <scope>NUCLEOTIDE SEQUENCE</scope>
</reference>
<keyword evidence="3" id="KW-1185">Reference proteome</keyword>
<feature type="region of interest" description="Disordered" evidence="1">
    <location>
        <begin position="193"/>
        <end position="216"/>
    </location>
</feature>
<sequence>MELTVFKSQDVFETKNLRAADLRAKDLEEIRSSYGFPPSARIRFPARGERVDWVSPGWLNFYQYPFEKLGVRFPFSDLVRGFIVRAQISPCQIMPQAWRLLRSLEYLIEKHNLQYSAEDISFSYDLRTSGRGRFTLVTKARADPIILGIGSANDRGWITKFFFVEKASLGECVNSFPDRLRVVGEHLGEAKVDEKKEKKKGKDGEKEGKTVPMEFGPHSEERTTAFLALSPEVRLYSNLKKEFRVVSVDSTENIEDDTESATATDGVSITAVMTDYTSEARKGSYSRPVMGTSSSSGIRKALDTAELLNLMSKKKKMSPPLPPITSSAAMTTCSLPAPVSSASADLKKTTLIADFSANFCRLDNALEMKKEVTQLLLPSAVDAFAGFSDVDILAASSAFAFQVVQANLVAAKRVQFLTDELQKSKRREEEVKKTFTEVASSKLELEGRIVSQARMIESLSDRLKGKDARIASLEEYGKKKRQEVVQAAGYYTWLTRKDLMKSFLAGESSNWNPQQDIDTWDANFADEEPPVGDDDFDLGPYNAEAESAPRS</sequence>
<comment type="caution">
    <text evidence="2">The sequence shown here is derived from an EMBL/GenBank/DDBJ whole genome shotgun (WGS) entry which is preliminary data.</text>
</comment>
<accession>A0AAV0CZ71</accession>
<dbReference type="AlphaFoldDB" id="A0AAV0CZ71"/>
<feature type="compositionally biased region" description="Basic and acidic residues" evidence="1">
    <location>
        <begin position="193"/>
        <end position="209"/>
    </location>
</feature>
<feature type="compositionally biased region" description="Polar residues" evidence="1">
    <location>
        <begin position="508"/>
        <end position="517"/>
    </location>
</feature>
<gene>
    <name evidence="2" type="ORF">CEPIT_LOCUS9628</name>
</gene>